<reference evidence="1 2" key="1">
    <citation type="submission" date="2017-09" db="EMBL/GenBank/DDBJ databases">
        <title>Comparative genomics of rhizobia isolated from Phaseolus vulgaris in China.</title>
        <authorList>
            <person name="Tong W."/>
        </authorList>
    </citation>
    <scope>NUCLEOTIDE SEQUENCE [LARGE SCALE GENOMIC DNA]</scope>
    <source>
        <strain evidence="1 2">C5</strain>
    </source>
</reference>
<dbReference type="AlphaFoldDB" id="A0A2A6J9A7"/>
<evidence type="ECO:0000313" key="1">
    <source>
        <dbReference type="EMBL" id="PDT02561.1"/>
    </source>
</evidence>
<proteinExistence type="predicted"/>
<organism evidence="1 2">
    <name type="scientific">Rhizobium chutanense</name>
    <dbReference type="NCBI Taxonomy" id="2035448"/>
    <lineage>
        <taxon>Bacteria</taxon>
        <taxon>Pseudomonadati</taxon>
        <taxon>Pseudomonadota</taxon>
        <taxon>Alphaproteobacteria</taxon>
        <taxon>Hyphomicrobiales</taxon>
        <taxon>Rhizobiaceae</taxon>
        <taxon>Rhizobium/Agrobacterium group</taxon>
        <taxon>Rhizobium</taxon>
    </lineage>
</organism>
<dbReference type="Proteomes" id="UP000220768">
    <property type="component" value="Unassembled WGS sequence"/>
</dbReference>
<comment type="caution">
    <text evidence="1">The sequence shown here is derived from an EMBL/GenBank/DDBJ whole genome shotgun (WGS) entry which is preliminary data.</text>
</comment>
<accession>A0A2A6J9A7</accession>
<dbReference type="EMBL" id="NWSV01000013">
    <property type="protein sequence ID" value="PDT02561.1"/>
    <property type="molecule type" value="Genomic_DNA"/>
</dbReference>
<gene>
    <name evidence="1" type="ORF">CO666_20105</name>
</gene>
<sequence length="145" mass="15918">MTALRSLKQLLEIRNLRADNLCRSLSEARAAAARASEEEMKASELHEIAASRAAGNPVADELCKDGIVSGAELQDALMRQSVLRSRKADAGVLLETRKLARLAVQERAEQAAADFSDAQKAVLRTEISIETAEKRARVSRLDRNY</sequence>
<dbReference type="RefSeq" id="WP_097613960.1">
    <property type="nucleotide sequence ID" value="NZ_NWSV01000013.1"/>
</dbReference>
<protein>
    <submittedName>
        <fullName evidence="1">Uncharacterized protein</fullName>
    </submittedName>
</protein>
<evidence type="ECO:0000313" key="2">
    <source>
        <dbReference type="Proteomes" id="UP000220768"/>
    </source>
</evidence>
<name>A0A2A6J9A7_9HYPH</name>
<keyword evidence="2" id="KW-1185">Reference proteome</keyword>